<protein>
    <submittedName>
        <fullName evidence="2">AzlC family ABC transporter permease</fullName>
    </submittedName>
</protein>
<feature type="transmembrane region" description="Helical" evidence="1">
    <location>
        <begin position="154"/>
        <end position="172"/>
    </location>
</feature>
<evidence type="ECO:0000256" key="1">
    <source>
        <dbReference type="SAM" id="Phobius"/>
    </source>
</evidence>
<name>A0ABW3FHT9_9HYPH</name>
<feature type="transmembrane region" description="Helical" evidence="1">
    <location>
        <begin position="120"/>
        <end position="142"/>
    </location>
</feature>
<dbReference type="InterPro" id="IPR011606">
    <property type="entry name" value="Brnchd-chn_aa_trnsp_permease"/>
</dbReference>
<dbReference type="Pfam" id="PF03591">
    <property type="entry name" value="AzlC"/>
    <property type="match status" value="1"/>
</dbReference>
<keyword evidence="1" id="KW-0472">Membrane</keyword>
<dbReference type="EMBL" id="JBHTJV010000026">
    <property type="protein sequence ID" value="MFD0918062.1"/>
    <property type="molecule type" value="Genomic_DNA"/>
</dbReference>
<organism evidence="2 3">
    <name type="scientific">Pseudahrensia aquimaris</name>
    <dbReference type="NCBI Taxonomy" id="744461"/>
    <lineage>
        <taxon>Bacteria</taxon>
        <taxon>Pseudomonadati</taxon>
        <taxon>Pseudomonadota</taxon>
        <taxon>Alphaproteobacteria</taxon>
        <taxon>Hyphomicrobiales</taxon>
        <taxon>Ahrensiaceae</taxon>
        <taxon>Pseudahrensia</taxon>
    </lineage>
</organism>
<dbReference type="Proteomes" id="UP001597101">
    <property type="component" value="Unassembled WGS sequence"/>
</dbReference>
<evidence type="ECO:0000313" key="3">
    <source>
        <dbReference type="Proteomes" id="UP001597101"/>
    </source>
</evidence>
<keyword evidence="1" id="KW-0812">Transmembrane</keyword>
<keyword evidence="3" id="KW-1185">Reference proteome</keyword>
<reference evidence="3" key="1">
    <citation type="journal article" date="2019" name="Int. J. Syst. Evol. Microbiol.">
        <title>The Global Catalogue of Microorganisms (GCM) 10K type strain sequencing project: providing services to taxonomists for standard genome sequencing and annotation.</title>
        <authorList>
            <consortium name="The Broad Institute Genomics Platform"/>
            <consortium name="The Broad Institute Genome Sequencing Center for Infectious Disease"/>
            <person name="Wu L."/>
            <person name="Ma J."/>
        </authorList>
    </citation>
    <scope>NUCLEOTIDE SEQUENCE [LARGE SCALE GENOMIC DNA]</scope>
    <source>
        <strain evidence="3">CCUG 60023</strain>
    </source>
</reference>
<dbReference type="RefSeq" id="WP_377213910.1">
    <property type="nucleotide sequence ID" value="NZ_JBHTJV010000026.1"/>
</dbReference>
<feature type="transmembrane region" description="Helical" evidence="1">
    <location>
        <begin position="45"/>
        <end position="69"/>
    </location>
</feature>
<evidence type="ECO:0000313" key="2">
    <source>
        <dbReference type="EMBL" id="MFD0918062.1"/>
    </source>
</evidence>
<keyword evidence="1" id="KW-1133">Transmembrane helix</keyword>
<feature type="transmembrane region" description="Helical" evidence="1">
    <location>
        <begin position="90"/>
        <end position="108"/>
    </location>
</feature>
<accession>A0ABW3FHT9</accession>
<gene>
    <name evidence="2" type="ORF">ACFQ14_16790</name>
</gene>
<feature type="transmembrane region" description="Helical" evidence="1">
    <location>
        <begin position="178"/>
        <end position="211"/>
    </location>
</feature>
<comment type="caution">
    <text evidence="2">The sequence shown here is derived from an EMBL/GenBank/DDBJ whole genome shotgun (WGS) entry which is preliminary data.</text>
</comment>
<sequence>MMFSLPTLVLLSMFLGYGGVAHDAGLSLWQTAFSVVTIWALPSNLILVAGIASGASLFAIALAVALAALRMMPMTIALVPEIRSPNTRRWHLYLVSCLVAVTAWVHTLQVARELPVRGRLPYFVGFGLALMLCATAVSMITWSISSQLSPIAMAALYFLTPLYFAISIWRAARLWAEHLALVFGFVLGPLLALVAPGGNILIAGVLGGVGAYGAHRIWRNREATQ</sequence>
<proteinExistence type="predicted"/>